<dbReference type="RefSeq" id="WP_057814326.1">
    <property type="nucleotide sequence ID" value="NZ_CP040736.1"/>
</dbReference>
<evidence type="ECO:0000313" key="2">
    <source>
        <dbReference type="Proteomes" id="UP000310673"/>
    </source>
</evidence>
<gene>
    <name evidence="1" type="ORF">FG051_11740</name>
</gene>
<dbReference type="GO" id="GO:0051276">
    <property type="term" value="P:chromosome organization"/>
    <property type="evidence" value="ECO:0007669"/>
    <property type="project" value="InterPro"/>
</dbReference>
<dbReference type="Proteomes" id="UP000310673">
    <property type="component" value="Chromosome"/>
</dbReference>
<accession>A0A5B7T5Q2</accession>
<organism evidence="1 2">
    <name type="scientific">Companilactobacillus futsaii</name>
    <dbReference type="NCBI Taxonomy" id="938155"/>
    <lineage>
        <taxon>Bacteria</taxon>
        <taxon>Bacillati</taxon>
        <taxon>Bacillota</taxon>
        <taxon>Bacilli</taxon>
        <taxon>Lactobacillales</taxon>
        <taxon>Lactobacillaceae</taxon>
        <taxon>Companilactobacillus</taxon>
    </lineage>
</organism>
<dbReference type="KEGG" id="lft:FG051_11740"/>
<evidence type="ECO:0000313" key="1">
    <source>
        <dbReference type="EMBL" id="QCX25722.1"/>
    </source>
</evidence>
<name>A0A5B7T5Q2_9LACO</name>
<dbReference type="STRING" id="1423818.FC88_GL000574"/>
<dbReference type="AlphaFoldDB" id="A0A5B7T5Q2"/>
<dbReference type="Pfam" id="PF03592">
    <property type="entry name" value="Terminase_2"/>
    <property type="match status" value="1"/>
</dbReference>
<dbReference type="InterPro" id="IPR005335">
    <property type="entry name" value="Terminase_ssu"/>
</dbReference>
<dbReference type="InterPro" id="IPR038713">
    <property type="entry name" value="Terminase_Gp1_N_sf"/>
</dbReference>
<dbReference type="EMBL" id="CP040736">
    <property type="protein sequence ID" value="QCX25722.1"/>
    <property type="molecule type" value="Genomic_DNA"/>
</dbReference>
<reference evidence="1 2" key="1">
    <citation type="submission" date="2019-05" db="EMBL/GenBank/DDBJ databases">
        <title>Genome Sequence of Lactobacillus futsaii Y97, a Potential Probiotic Strain Isolated from the Futsai of Taiwan.</title>
        <authorList>
            <person name="Du X."/>
        </authorList>
    </citation>
    <scope>NUCLEOTIDE SEQUENCE [LARGE SCALE GENOMIC DNA]</scope>
    <source>
        <strain evidence="1 2">Y97</strain>
    </source>
</reference>
<sequence>MHPKSKKGAPKIVDELEANGELNDKQKLFCLYYLQRFNAIWSYQKAYGVSYKIAHSSATRMLANAVIKKQLSILKKQQASDLYFDVADMLPLLAESNLLKQLYFMYACNNAPFD</sequence>
<dbReference type="Gene3D" id="1.10.10.1400">
    <property type="entry name" value="Terminase, small subunit, N-terminal DNA-binding domain, HTH motif"/>
    <property type="match status" value="1"/>
</dbReference>
<proteinExistence type="predicted"/>
<protein>
    <submittedName>
        <fullName evidence="1">Terminase small subunit</fullName>
    </submittedName>
</protein>